<organism evidence="1 2">
    <name type="scientific">Syntrophotalea acetylenivorans</name>
    <dbReference type="NCBI Taxonomy" id="1842532"/>
    <lineage>
        <taxon>Bacteria</taxon>
        <taxon>Pseudomonadati</taxon>
        <taxon>Thermodesulfobacteriota</taxon>
        <taxon>Desulfuromonadia</taxon>
        <taxon>Desulfuromonadales</taxon>
        <taxon>Syntrophotaleaceae</taxon>
        <taxon>Syntrophotalea</taxon>
    </lineage>
</organism>
<evidence type="ECO:0000313" key="2">
    <source>
        <dbReference type="Proteomes" id="UP000182517"/>
    </source>
</evidence>
<evidence type="ECO:0000313" key="1">
    <source>
        <dbReference type="EMBL" id="APG27067.1"/>
    </source>
</evidence>
<keyword evidence="2" id="KW-1185">Reference proteome</keyword>
<dbReference type="EMBL" id="CP015519">
    <property type="protein sequence ID" value="APG27067.1"/>
    <property type="molecule type" value="Genomic_DNA"/>
</dbReference>
<protein>
    <submittedName>
        <fullName evidence="1">Uncharacterized protein</fullName>
    </submittedName>
</protein>
<reference evidence="1 2" key="1">
    <citation type="journal article" date="2017" name="Genome Announc.">
        <title>Complete Genome Sequences of Two Acetylene-Fermenting Pelobacter acetylenicus Strains.</title>
        <authorList>
            <person name="Sutton J.M."/>
            <person name="Baesman S.M."/>
            <person name="Fierst J.L."/>
            <person name="Poret-Peterson A.T."/>
            <person name="Oremland R.S."/>
            <person name="Dunlap D.S."/>
            <person name="Akob D.M."/>
        </authorList>
    </citation>
    <scope>NUCLEOTIDE SEQUENCE [LARGE SCALE GENOMIC DNA]</scope>
    <source>
        <strain evidence="1 2">SFB93</strain>
    </source>
</reference>
<sequence length="212" mass="24728">MFKGSPHQGQKPELAKILFFGSDANYSAALSDHPFFHRIIEYHRDGVAFWQRYDRHHPFLLDEYPFKKNTGGVPYHRSFAALNLSSKYAPFISFVELLDVPTIGNSSGEKEFWNLFSPEHAKRLDTLLQCGSRRIIFLSDNVIRRMRKIKKRWGLFSWVPDSDAHGLLCKLGDTAIHKVFHFSDGRVYKHIPEMRKLIVDYCFGQAQVFHRL</sequence>
<dbReference type="STRING" id="1842532.A7E78_03990"/>
<gene>
    <name evidence="1" type="ORF">A7E78_03990</name>
</gene>
<dbReference type="Proteomes" id="UP000182517">
    <property type="component" value="Chromosome"/>
</dbReference>
<accession>A0A1L3GMA1</accession>
<dbReference type="AlphaFoldDB" id="A0A1L3GMA1"/>
<proteinExistence type="predicted"/>
<name>A0A1L3GMA1_9BACT</name>
<dbReference type="KEGG" id="pef:A7E78_03990"/>